<sequence length="94" mass="9728">AAARPSPCAAPASAIVGRRAQRQDRSPPRDAGGPSSPAAARGGGVPLYGAARRRRAGPGRRPWACPPSPLYLVTSAESRLLRGGSTFSADMYEK</sequence>
<dbReference type="Proteomes" id="UP000054498">
    <property type="component" value="Unassembled WGS sequence"/>
</dbReference>
<evidence type="ECO:0000256" key="1">
    <source>
        <dbReference type="SAM" id="MobiDB-lite"/>
    </source>
</evidence>
<proteinExistence type="predicted"/>
<feature type="compositionally biased region" description="Low complexity" evidence="1">
    <location>
        <begin position="1"/>
        <end position="14"/>
    </location>
</feature>
<name>A0A0D2LPI3_9CHLO</name>
<gene>
    <name evidence="2" type="ORF">MNEG_16053</name>
</gene>
<evidence type="ECO:0000313" key="3">
    <source>
        <dbReference type="Proteomes" id="UP000054498"/>
    </source>
</evidence>
<dbReference type="KEGG" id="mng:MNEG_16053"/>
<dbReference type="EMBL" id="KK106145">
    <property type="protein sequence ID" value="KIY91911.1"/>
    <property type="molecule type" value="Genomic_DNA"/>
</dbReference>
<organism evidence="2 3">
    <name type="scientific">Monoraphidium neglectum</name>
    <dbReference type="NCBI Taxonomy" id="145388"/>
    <lineage>
        <taxon>Eukaryota</taxon>
        <taxon>Viridiplantae</taxon>
        <taxon>Chlorophyta</taxon>
        <taxon>core chlorophytes</taxon>
        <taxon>Chlorophyceae</taxon>
        <taxon>CS clade</taxon>
        <taxon>Sphaeropleales</taxon>
        <taxon>Selenastraceae</taxon>
        <taxon>Monoraphidium</taxon>
    </lineage>
</organism>
<feature type="region of interest" description="Disordered" evidence="1">
    <location>
        <begin position="1"/>
        <end position="68"/>
    </location>
</feature>
<dbReference type="AlphaFoldDB" id="A0A0D2LPI3"/>
<keyword evidence="3" id="KW-1185">Reference proteome</keyword>
<feature type="compositionally biased region" description="Low complexity" evidence="1">
    <location>
        <begin position="29"/>
        <end position="40"/>
    </location>
</feature>
<accession>A0A0D2LPI3</accession>
<reference evidence="2 3" key="1">
    <citation type="journal article" date="2013" name="BMC Genomics">
        <title>Reconstruction of the lipid metabolism for the microalga Monoraphidium neglectum from its genome sequence reveals characteristics suitable for biofuel production.</title>
        <authorList>
            <person name="Bogen C."/>
            <person name="Al-Dilaimi A."/>
            <person name="Albersmeier A."/>
            <person name="Wichmann J."/>
            <person name="Grundmann M."/>
            <person name="Rupp O."/>
            <person name="Lauersen K.J."/>
            <person name="Blifernez-Klassen O."/>
            <person name="Kalinowski J."/>
            <person name="Goesmann A."/>
            <person name="Mussgnug J.H."/>
            <person name="Kruse O."/>
        </authorList>
    </citation>
    <scope>NUCLEOTIDE SEQUENCE [LARGE SCALE GENOMIC DNA]</scope>
    <source>
        <strain evidence="2 3">SAG 48.87</strain>
    </source>
</reference>
<dbReference type="GeneID" id="25733775"/>
<dbReference type="RefSeq" id="XP_013890931.1">
    <property type="nucleotide sequence ID" value="XM_014035477.1"/>
</dbReference>
<evidence type="ECO:0000313" key="2">
    <source>
        <dbReference type="EMBL" id="KIY91911.1"/>
    </source>
</evidence>
<feature type="non-terminal residue" evidence="2">
    <location>
        <position position="1"/>
    </location>
</feature>
<protein>
    <submittedName>
        <fullName evidence="2">Uncharacterized protein</fullName>
    </submittedName>
</protein>